<dbReference type="EMBL" id="VBOZ01000005">
    <property type="protein sequence ID" value="TMQ67025.1"/>
    <property type="molecule type" value="Genomic_DNA"/>
</dbReference>
<proteinExistence type="inferred from homology"/>
<accession>A0A538TTW0</accession>
<dbReference type="Gene3D" id="3.40.190.10">
    <property type="entry name" value="Periplasmic binding protein-like II"/>
    <property type="match status" value="2"/>
</dbReference>
<dbReference type="PROSITE" id="PS51257">
    <property type="entry name" value="PROKAR_LIPOPROTEIN"/>
    <property type="match status" value="1"/>
</dbReference>
<dbReference type="SUPFAM" id="SSF53850">
    <property type="entry name" value="Periplasmic binding protein-like II"/>
    <property type="match status" value="1"/>
</dbReference>
<evidence type="ECO:0000256" key="1">
    <source>
        <dbReference type="ARBA" id="ARBA00008520"/>
    </source>
</evidence>
<comment type="similarity">
    <text evidence="1">Belongs to the bacterial solute-binding protein 1 family.</text>
</comment>
<comment type="caution">
    <text evidence="4">The sequence shown here is derived from an EMBL/GenBank/DDBJ whole genome shotgun (WGS) entry which is preliminary data.</text>
</comment>
<dbReference type="InterPro" id="IPR006059">
    <property type="entry name" value="SBP"/>
</dbReference>
<keyword evidence="3" id="KW-0732">Signal</keyword>
<dbReference type="GO" id="GO:1901982">
    <property type="term" value="F:maltose binding"/>
    <property type="evidence" value="ECO:0007669"/>
    <property type="project" value="TreeGrafter"/>
</dbReference>
<dbReference type="AlphaFoldDB" id="A0A538TTW0"/>
<gene>
    <name evidence="4" type="ORF">E6K79_00920</name>
</gene>
<evidence type="ECO:0000256" key="3">
    <source>
        <dbReference type="ARBA" id="ARBA00022729"/>
    </source>
</evidence>
<dbReference type="GO" id="GO:0055052">
    <property type="term" value="C:ATP-binding cassette (ABC) transporter complex, substrate-binding subunit-containing"/>
    <property type="evidence" value="ECO:0007669"/>
    <property type="project" value="TreeGrafter"/>
</dbReference>
<dbReference type="Proteomes" id="UP000317691">
    <property type="component" value="Unassembled WGS sequence"/>
</dbReference>
<organism evidence="4 5">
    <name type="scientific">Eiseniibacteriota bacterium</name>
    <dbReference type="NCBI Taxonomy" id="2212470"/>
    <lineage>
        <taxon>Bacteria</taxon>
        <taxon>Candidatus Eiseniibacteriota</taxon>
    </lineage>
</organism>
<dbReference type="Pfam" id="PF01547">
    <property type="entry name" value="SBP_bac_1"/>
    <property type="match status" value="1"/>
</dbReference>
<sequence length="414" mass="44845">MGAKGDSRVAVASLVAALVFFGVGCAKKDSGKRTVVFWQFSPLTAIQPIVDRFNADNPDLAVQVEQLTWQSGREKIVAAIAAGRPPDLCELGSTFLPGLVADSTLLDLTDHVADLRPSLLGWNVASYRGRAYAIPWMLGTRALYLNDDLLRRAGLDPSKPIETWADLARAARMIATKVPDAKGFGMNAGEREILIKKFMPFAWGNGGDILDSSLTRSVVASAANVAALRFYLSLKPYSLLDRQEMHEEAFAKGRLGIIISGPWLLRKLPEEAPGLHYTVALMPKPAADRGAPASFAGAEVLGIFRNARRVDDAMRLARFLVRPENAMPLFLSTGNAFPAASASSADSYFVSHPKDAIFLRQLKTAVGPPLHPRWVEIEEIVNGELEEAIYGRKTAEAALASADARIDAVLARQP</sequence>
<reference evidence="4 5" key="1">
    <citation type="journal article" date="2019" name="Nat. Microbiol.">
        <title>Mediterranean grassland soil C-N compound turnover is dependent on rainfall and depth, and is mediated by genomically divergent microorganisms.</title>
        <authorList>
            <person name="Diamond S."/>
            <person name="Andeer P.F."/>
            <person name="Li Z."/>
            <person name="Crits-Christoph A."/>
            <person name="Burstein D."/>
            <person name="Anantharaman K."/>
            <person name="Lane K.R."/>
            <person name="Thomas B.C."/>
            <person name="Pan C."/>
            <person name="Northen T.R."/>
            <person name="Banfield J.F."/>
        </authorList>
    </citation>
    <scope>NUCLEOTIDE SEQUENCE [LARGE SCALE GENOMIC DNA]</scope>
    <source>
        <strain evidence="4">WS_9</strain>
    </source>
</reference>
<evidence type="ECO:0000313" key="5">
    <source>
        <dbReference type="Proteomes" id="UP000317691"/>
    </source>
</evidence>
<keyword evidence="2" id="KW-0813">Transport</keyword>
<dbReference type="GO" id="GO:0015768">
    <property type="term" value="P:maltose transport"/>
    <property type="evidence" value="ECO:0007669"/>
    <property type="project" value="TreeGrafter"/>
</dbReference>
<dbReference type="PANTHER" id="PTHR30061">
    <property type="entry name" value="MALTOSE-BINDING PERIPLASMIC PROTEIN"/>
    <property type="match status" value="1"/>
</dbReference>
<evidence type="ECO:0000256" key="2">
    <source>
        <dbReference type="ARBA" id="ARBA00022448"/>
    </source>
</evidence>
<dbReference type="PANTHER" id="PTHR30061:SF50">
    <property type="entry name" value="MALTOSE_MALTODEXTRIN-BINDING PERIPLASMIC PROTEIN"/>
    <property type="match status" value="1"/>
</dbReference>
<protein>
    <submittedName>
        <fullName evidence="4">Extracellular solute-binding protein</fullName>
    </submittedName>
</protein>
<name>A0A538TTW0_UNCEI</name>
<evidence type="ECO:0000313" key="4">
    <source>
        <dbReference type="EMBL" id="TMQ67025.1"/>
    </source>
</evidence>
<dbReference type="GO" id="GO:0042956">
    <property type="term" value="P:maltodextrin transmembrane transport"/>
    <property type="evidence" value="ECO:0007669"/>
    <property type="project" value="TreeGrafter"/>
</dbReference>